<evidence type="ECO:0000259" key="1">
    <source>
        <dbReference type="PROSITE" id="PS50525"/>
    </source>
</evidence>
<dbReference type="EMBL" id="KX884789">
    <property type="protein sequence ID" value="APG79278.1"/>
    <property type="molecule type" value="Genomic_RNA"/>
</dbReference>
<organism evidence="2">
    <name type="scientific">Hubei bunya-like virus 9</name>
    <dbReference type="NCBI Taxonomy" id="1922854"/>
    <lineage>
        <taxon>Viruses</taxon>
        <taxon>Riboviria</taxon>
    </lineage>
</organism>
<keyword evidence="2" id="KW-0808">Transferase</keyword>
<dbReference type="InterPro" id="IPR007322">
    <property type="entry name" value="RNA_pol_bunyavir"/>
</dbReference>
<dbReference type="PROSITE" id="PS50525">
    <property type="entry name" value="RDRP_SSRNA_NEG_SEG"/>
    <property type="match status" value="1"/>
</dbReference>
<evidence type="ECO:0000313" key="2">
    <source>
        <dbReference type="EMBL" id="APG79278.1"/>
    </source>
</evidence>
<dbReference type="GO" id="GO:0003968">
    <property type="term" value="F:RNA-directed RNA polymerase activity"/>
    <property type="evidence" value="ECO:0007669"/>
    <property type="project" value="UniProtKB-KW"/>
</dbReference>
<reference evidence="2" key="1">
    <citation type="journal article" date="2016" name="Nature">
        <title>Redefining the invertebrate RNA virosphere.</title>
        <authorList>
            <person name="Shi M."/>
            <person name="Lin X.D."/>
            <person name="Tian J.H."/>
            <person name="Chen L.J."/>
            <person name="Chen X."/>
            <person name="Li C.X."/>
            <person name="Qin X.C."/>
            <person name="Li J."/>
            <person name="Cao J.P."/>
            <person name="Eden J.S."/>
            <person name="Buchmann J."/>
            <person name="Wang W."/>
            <person name="Xu J."/>
            <person name="Holmes E.C."/>
            <person name="Zhang Y.Z."/>
        </authorList>
    </citation>
    <scope>NUCLEOTIDE SEQUENCE</scope>
    <source>
        <strain evidence="2">QTM75064</strain>
    </source>
</reference>
<keyword evidence="2" id="KW-0696">RNA-directed RNA polymerase</keyword>
<sequence length="2030" mass="230810">MDIDYTNPDSVAEGIKAVIAERGLAGEEYVRYYIGRVGDMSLQEVAIQNGFLPVYTPLTPDIIMVDRNSQTINLGDVTVTRNVSRATASKLTRYEDLRAELASANPNWNVRALNVIIDESGSNLPIIEEQLFQLSGIAKSIKAYNRLLTALNVARRKLETIFARDRTSGKGIAKAYEQETPEEYSIKIENLIDDMPDVVPSQPINQTMEEFCDEVAELVKKTELPYRLTEEIHVDDLFEQNLFTLNSMRQIVDIDKVKTGMQFIMSNSHYEDKNNVNLLADYIHDLNAWSQINGAPLDTTIVSSLPKMNAVMTRLKIPGNDKEKFMYGHSEMDEGAKIMLASAKQRNEHKEPETVNKALHNALRGRVQDTLDELAQESSKTNGVMWDNKISGLGRVTEEQCEAEIRKYSDTLRATGAYTTLNTLSLFSKFIMQNKKMMKKYTTFIPENGSCIIITLPDAAMQYSSSCNIPYYCITRTRLGVTKCINDHAVKHRCRGLHYNYYMTKVHRAHVSKISFFSEINASTLCSCAALAYMRKDIEYGKRLMAFISMLTIDLHQRPSDYTDLMKYLCTIGMSEYSNLDKLILDKMAGPLKTDVDVYLYYWLRDYINMTVEAKKHNDLVKTSFKATRSEWFKVGSMFSTRQDVPITLHIEEAQLIATCVQKKKYGSQFMDKSMANLAIRNNEYEREIEIYKGWVTDGIGDGEYPLESKYAFNTNAIILGQQLNNQMNAHLLPKIMNGISYSTLTHFLPDICDLKGSCKLREYRDQSGNFDIHTTSLEAAIQLANLDLPDNEYRIIRVAQRMIREERLQEYSMSEKEQRGPGRPIGSPDIMTKCGLRVVEETFKMLQRDDINNVIRSNVDKASSIHGMYDRVVTEGNERGHTKLMMFTEDQAKWSEEDNMRKYYPLVDNCLFIPKKLKVLIKRIMDGSNSRIQYSRRVPVSVLKDPLLSRHVVDGGIKTNIGWVQGMYNNTSTQAHNAAVLLINAVYSRLWDRYQTKHSVGSDKQPYIEDLIHSDDSCSMISYNEDWELELFIKVRHIVKRMMCLKVNIKKSSISRHVMEMVSNYCVNGDIISPISKIIVSSFSDMSHISPTMDSQSLIGKLQTLARNGATLPILVMVRSMMKEIWYKTYNFHRGHSNDFSKYTLRQEKLPLECGGWPDCTTFELCVSGVAAHNLTVATFYKTQQCKEEKCVRGAILRSLALQKAGEMNDVGEHNLVMDASDIIKIRDATSLFSSVKYVVPLKKKVVRTAQAVKSLPDTMSIFSGLLNITSNKMERLGDLKKQFSSGLVQLAMSGYHDDVIRKYRQLAQLAGGKMVIGLDGSYSTLAKLISDLEVPDDYGGVRSEDFLMPKGQVPSLTRNVASMQVSYLEPRGGTITNRQGGRGKGFTLINSIPSILANMIDMEKANLEGYTLNDPSAFNVDVMTIKSKYSEYFKQLPLLEAAIMVSRITQKEATSKVWKLPYLNVANDLMFLITLYGNLYSSHDKAVFKGNVQNTVSSKSVALLNRYKGIYSTIGFLRTNGEKPSKIIIDGLTVSEWMKFNNPIDALDNDEPTRYKAIVGAVEAEITGRPDIINKLIKDETIISRFVTRGKYSRMTGYTGPFSAVVTGTQGSIMLSGHGSIIDSIVVDQKISKRDTDYILTLMKYFVTQTFDSSNYATIDSWGFTQYFKNNFPHAEQHLVFFPDGMRTQVLNRIEKVMALDKGMMIKYTTGRVIDNEWINIQANSYYMDQNKIRHIDNDKEILSVPVHPKTADYNGIQVLDNSLYPLNINKMLISGRARDFFIGHHQHITDSVVLSCIERNWKVTYLQKVASLAMRYLGLCSAMDDAVNDSLTSGINVMKIQIDNGIQEINMIKENDTMDDYAIDEETHTVQIQNIENMITRLLKSGITGKRDDIAYLFTLNDTIYEMLSSMKAKMSNDDDLWQEIRYTLSSENSTSFNLDVMDLLESNYNTLELICDNVGDETLNSVVECLIRVDAHNNQIWREEEEVEIRQDFRPVIMRDPMSFTVYKNYFESFGDLDTGLKALYQ</sequence>
<dbReference type="Pfam" id="PF04196">
    <property type="entry name" value="Bunya_RdRp"/>
    <property type="match status" value="1"/>
</dbReference>
<feature type="domain" description="RdRp catalytic" evidence="1">
    <location>
        <begin position="855"/>
        <end position="1054"/>
    </location>
</feature>
<dbReference type="InterPro" id="IPR007099">
    <property type="entry name" value="RNA-dir_pol_NSvirus"/>
</dbReference>
<accession>A0A1L3KPH3</accession>
<keyword evidence="2" id="KW-0548">Nucleotidyltransferase</keyword>
<dbReference type="GO" id="GO:0006351">
    <property type="term" value="P:DNA-templated transcription"/>
    <property type="evidence" value="ECO:0007669"/>
    <property type="project" value="InterPro"/>
</dbReference>
<protein>
    <submittedName>
        <fullName evidence="2">RNA-dependent RNA polymerase</fullName>
    </submittedName>
</protein>
<proteinExistence type="predicted"/>
<name>A0A1L3KPH3_9VIRU</name>
<dbReference type="GO" id="GO:0039694">
    <property type="term" value="P:viral RNA genome replication"/>
    <property type="evidence" value="ECO:0007669"/>
    <property type="project" value="InterPro"/>
</dbReference>